<dbReference type="RefSeq" id="WP_090775466.1">
    <property type="nucleotide sequence ID" value="NZ_FMYM01000005.1"/>
</dbReference>
<protein>
    <submittedName>
        <fullName evidence="1">Protein of unknwon function</fullName>
    </submittedName>
</protein>
<dbReference type="OrthoDB" id="1684418at2"/>
<dbReference type="InterPro" id="IPR021739">
    <property type="entry name" value="SaV-like"/>
</dbReference>
<dbReference type="Proteomes" id="UP000242662">
    <property type="component" value="Unassembled WGS sequence"/>
</dbReference>
<evidence type="ECO:0000313" key="1">
    <source>
        <dbReference type="EMBL" id="SDC07467.1"/>
    </source>
</evidence>
<dbReference type="Pfam" id="PF11753">
    <property type="entry name" value="DUF3310"/>
    <property type="match status" value="1"/>
</dbReference>
<name>A0A1G6ILV2_9BACI</name>
<sequence>MKHDPVRPTYYMGTIETLAYMEDKMSAEAFEGFLAGNVIKYISRYKHKNGVEDLRKCQVYLAKLIEQKGGQRTMNKKIERVQQFLETTIKVQHEQLYKNGFKKECELDHMDGFMLGQLELAREILRRLEKEETK</sequence>
<reference evidence="2" key="1">
    <citation type="submission" date="2016-09" db="EMBL/GenBank/DDBJ databases">
        <authorList>
            <person name="Varghese N."/>
            <person name="Submissions S."/>
        </authorList>
    </citation>
    <scope>NUCLEOTIDE SEQUENCE [LARGE SCALE GENOMIC DNA]</scope>
    <source>
        <strain evidence="2">25nlg</strain>
    </source>
</reference>
<accession>A0A1G6ILV2</accession>
<proteinExistence type="predicted"/>
<gene>
    <name evidence="1" type="ORF">SAMN05421737_105107</name>
</gene>
<evidence type="ECO:0000313" key="2">
    <source>
        <dbReference type="Proteomes" id="UP000242662"/>
    </source>
</evidence>
<keyword evidence="2" id="KW-1185">Reference proteome</keyword>
<dbReference type="STRING" id="1464122.SAMN05421737_105107"/>
<dbReference type="AlphaFoldDB" id="A0A1G6ILV2"/>
<organism evidence="1 2">
    <name type="scientific">Shouchella lonarensis</name>
    <dbReference type="NCBI Taxonomy" id="1464122"/>
    <lineage>
        <taxon>Bacteria</taxon>
        <taxon>Bacillati</taxon>
        <taxon>Bacillota</taxon>
        <taxon>Bacilli</taxon>
        <taxon>Bacillales</taxon>
        <taxon>Bacillaceae</taxon>
        <taxon>Shouchella</taxon>
    </lineage>
</organism>
<dbReference type="EMBL" id="FMYM01000005">
    <property type="protein sequence ID" value="SDC07467.1"/>
    <property type="molecule type" value="Genomic_DNA"/>
</dbReference>